<evidence type="ECO:0008006" key="3">
    <source>
        <dbReference type="Google" id="ProtNLM"/>
    </source>
</evidence>
<proteinExistence type="predicted"/>
<dbReference type="Gene3D" id="3.40.50.150">
    <property type="entry name" value="Vaccinia Virus protein VP39"/>
    <property type="match status" value="1"/>
</dbReference>
<dbReference type="InterPro" id="IPR029063">
    <property type="entry name" value="SAM-dependent_MTases_sf"/>
</dbReference>
<keyword evidence="2" id="KW-1185">Reference proteome</keyword>
<accession>A0A066ZAQ1</accession>
<organism evidence="1 2">
    <name type="scientific">Kitasatospora cheerisanensis KCTC 2395</name>
    <dbReference type="NCBI Taxonomy" id="1348663"/>
    <lineage>
        <taxon>Bacteria</taxon>
        <taxon>Bacillati</taxon>
        <taxon>Actinomycetota</taxon>
        <taxon>Actinomycetes</taxon>
        <taxon>Kitasatosporales</taxon>
        <taxon>Streptomycetaceae</taxon>
        <taxon>Kitasatospora</taxon>
    </lineage>
</organism>
<evidence type="ECO:0000313" key="1">
    <source>
        <dbReference type="EMBL" id="KDN87190.1"/>
    </source>
</evidence>
<evidence type="ECO:0000313" key="2">
    <source>
        <dbReference type="Proteomes" id="UP000027178"/>
    </source>
</evidence>
<dbReference type="Proteomes" id="UP000027178">
    <property type="component" value="Unassembled WGS sequence"/>
</dbReference>
<reference evidence="1 2" key="1">
    <citation type="submission" date="2014-05" db="EMBL/GenBank/DDBJ databases">
        <title>Draft Genome Sequence of Kitasatospora cheerisanensis KCTC 2395.</title>
        <authorList>
            <person name="Nam D.H."/>
        </authorList>
    </citation>
    <scope>NUCLEOTIDE SEQUENCE [LARGE SCALE GENOMIC DNA]</scope>
    <source>
        <strain evidence="1 2">KCTC 2395</strain>
    </source>
</reference>
<dbReference type="eggNOG" id="COG0030">
    <property type="taxonomic scope" value="Bacteria"/>
</dbReference>
<dbReference type="AlphaFoldDB" id="A0A066ZAQ1"/>
<protein>
    <recommendedName>
        <fullName evidence="3">Methyltransferase</fullName>
    </recommendedName>
</protein>
<dbReference type="EMBL" id="JNBY01000050">
    <property type="protein sequence ID" value="KDN87190.1"/>
    <property type="molecule type" value="Genomic_DNA"/>
</dbReference>
<dbReference type="PATRIC" id="fig|1348663.4.peg.1217"/>
<dbReference type="SUPFAM" id="SSF53335">
    <property type="entry name" value="S-adenosyl-L-methionine-dependent methyltransferases"/>
    <property type="match status" value="1"/>
</dbReference>
<comment type="caution">
    <text evidence="1">The sequence shown here is derived from an EMBL/GenBank/DDBJ whole genome shotgun (WGS) entry which is preliminary data.</text>
</comment>
<name>A0A066ZAQ1_9ACTN</name>
<sequence>MFVTDTLTAPDADGARYEADRLDATAAWVARHRPPGSGALAELGAKDGALTGRLLRAGYTVHAAEPDPALRQRLRSAFGRRTRLRLSAADLSAPPPVRRRFGAVLLIEALQAGQDLELLHALPTDLLFVALAPSALDGRLRPWMSAQQGWLLVEEIDLAAPRAATRRPAPGSRGVLLRRSL</sequence>
<dbReference type="HOGENOM" id="CLU_1523202_0_0_11"/>
<gene>
    <name evidence="1" type="ORF">KCH_12750</name>
</gene>